<evidence type="ECO:0000256" key="1">
    <source>
        <dbReference type="SAM" id="MobiDB-lite"/>
    </source>
</evidence>
<evidence type="ECO:0000313" key="3">
    <source>
        <dbReference type="EMBL" id="KAL1528670.1"/>
    </source>
</evidence>
<protein>
    <submittedName>
        <fullName evidence="3">Uncharacterized protein</fullName>
    </submittedName>
</protein>
<evidence type="ECO:0000256" key="2">
    <source>
        <dbReference type="SAM" id="Phobius"/>
    </source>
</evidence>
<accession>A0AB34K7N7</accession>
<reference evidence="3 4" key="1">
    <citation type="journal article" date="2024" name="Science">
        <title>Giant polyketide synthase enzymes in the biosynthesis of giant marine polyether toxins.</title>
        <authorList>
            <person name="Fallon T.R."/>
            <person name="Shende V.V."/>
            <person name="Wierzbicki I.H."/>
            <person name="Pendleton A.L."/>
            <person name="Watervoot N.F."/>
            <person name="Auber R.P."/>
            <person name="Gonzalez D.J."/>
            <person name="Wisecaver J.H."/>
            <person name="Moore B.S."/>
        </authorList>
    </citation>
    <scope>NUCLEOTIDE SEQUENCE [LARGE SCALE GENOMIC DNA]</scope>
    <source>
        <strain evidence="3 4">12B1</strain>
    </source>
</reference>
<dbReference type="EMBL" id="JBGBPQ010000002">
    <property type="protein sequence ID" value="KAL1528670.1"/>
    <property type="molecule type" value="Genomic_DNA"/>
</dbReference>
<sequence>MPLDLFPMVSHLKAALAADALGRRSSPGVVHRFHQSVYQLKLMRWAGVGLAAAQDVKESSAAPELQAVEKGFPMWAVLITLFVVAIGMLVAEQLLYGGLSKLPPAEAARPLPPATATAANAVPAAHPTAEMPPSSGTSDMSEFEMVDEPS</sequence>
<keyword evidence="2" id="KW-0812">Transmembrane</keyword>
<feature type="transmembrane region" description="Helical" evidence="2">
    <location>
        <begin position="72"/>
        <end position="91"/>
    </location>
</feature>
<feature type="compositionally biased region" description="Acidic residues" evidence="1">
    <location>
        <begin position="141"/>
        <end position="150"/>
    </location>
</feature>
<keyword evidence="4" id="KW-1185">Reference proteome</keyword>
<gene>
    <name evidence="3" type="ORF">AB1Y20_010006</name>
</gene>
<name>A0AB34K7N7_PRYPA</name>
<keyword evidence="2" id="KW-1133">Transmembrane helix</keyword>
<dbReference type="AlphaFoldDB" id="A0AB34K7N7"/>
<organism evidence="3 4">
    <name type="scientific">Prymnesium parvum</name>
    <name type="common">Toxic golden alga</name>
    <dbReference type="NCBI Taxonomy" id="97485"/>
    <lineage>
        <taxon>Eukaryota</taxon>
        <taxon>Haptista</taxon>
        <taxon>Haptophyta</taxon>
        <taxon>Prymnesiophyceae</taxon>
        <taxon>Prymnesiales</taxon>
        <taxon>Prymnesiaceae</taxon>
        <taxon>Prymnesium</taxon>
    </lineage>
</organism>
<keyword evidence="2" id="KW-0472">Membrane</keyword>
<dbReference type="Proteomes" id="UP001515480">
    <property type="component" value="Unassembled WGS sequence"/>
</dbReference>
<comment type="caution">
    <text evidence="3">The sequence shown here is derived from an EMBL/GenBank/DDBJ whole genome shotgun (WGS) entry which is preliminary data.</text>
</comment>
<feature type="region of interest" description="Disordered" evidence="1">
    <location>
        <begin position="116"/>
        <end position="150"/>
    </location>
</feature>
<feature type="compositionally biased region" description="Low complexity" evidence="1">
    <location>
        <begin position="116"/>
        <end position="129"/>
    </location>
</feature>
<evidence type="ECO:0000313" key="4">
    <source>
        <dbReference type="Proteomes" id="UP001515480"/>
    </source>
</evidence>
<proteinExistence type="predicted"/>